<accession>D2VRQ4</accession>
<organism evidence="3">
    <name type="scientific">Naegleria gruberi</name>
    <name type="common">Amoeba</name>
    <dbReference type="NCBI Taxonomy" id="5762"/>
    <lineage>
        <taxon>Eukaryota</taxon>
        <taxon>Discoba</taxon>
        <taxon>Heterolobosea</taxon>
        <taxon>Tetramitia</taxon>
        <taxon>Eutetramitia</taxon>
        <taxon>Vahlkampfiidae</taxon>
        <taxon>Naegleria</taxon>
    </lineage>
</organism>
<feature type="compositionally biased region" description="Low complexity" evidence="1">
    <location>
        <begin position="51"/>
        <end position="67"/>
    </location>
</feature>
<evidence type="ECO:0000256" key="1">
    <source>
        <dbReference type="SAM" id="MobiDB-lite"/>
    </source>
</evidence>
<dbReference type="AlphaFoldDB" id="D2VRQ4"/>
<evidence type="ECO:0000313" key="2">
    <source>
        <dbReference type="EMBL" id="EFC40431.1"/>
    </source>
</evidence>
<dbReference type="KEGG" id="ngr:NAEGRDRAFT_51730"/>
<sequence length="158" mass="18287">MNTSPTTSSPFRQKSKTMGYKSSPTVAHQLELALQDEEEHRMQQHLEHAYNRSNSTTKTSTTATNRSHSTLRKQYFRHCRTDSENERENSKRMSKTLQANDERNWKKHQSLKMDPLDRIGYSASMMDSSCGSQSTTNRNIFSKFISKLSKKKSSNNLF</sequence>
<dbReference type="VEuPathDB" id="AmoebaDB:NAEGRDRAFT_51730"/>
<feature type="compositionally biased region" description="Polar residues" evidence="1">
    <location>
        <begin position="1"/>
        <end position="12"/>
    </location>
</feature>
<protein>
    <submittedName>
        <fullName evidence="2">Predicted protein</fullName>
    </submittedName>
</protein>
<feature type="compositionally biased region" description="Basic residues" evidence="1">
    <location>
        <begin position="69"/>
        <end position="78"/>
    </location>
</feature>
<keyword evidence="3" id="KW-1185">Reference proteome</keyword>
<dbReference type="Proteomes" id="UP000006671">
    <property type="component" value="Unassembled WGS sequence"/>
</dbReference>
<reference evidence="2 3" key="1">
    <citation type="journal article" date="2010" name="Cell">
        <title>The genome of Naegleria gruberi illuminates early eukaryotic versatility.</title>
        <authorList>
            <person name="Fritz-Laylin L.K."/>
            <person name="Prochnik S.E."/>
            <person name="Ginger M.L."/>
            <person name="Dacks J.B."/>
            <person name="Carpenter M.L."/>
            <person name="Field M.C."/>
            <person name="Kuo A."/>
            <person name="Paredez A."/>
            <person name="Chapman J."/>
            <person name="Pham J."/>
            <person name="Shu S."/>
            <person name="Neupane R."/>
            <person name="Cipriano M."/>
            <person name="Mancuso J."/>
            <person name="Tu H."/>
            <person name="Salamov A."/>
            <person name="Lindquist E."/>
            <person name="Shapiro H."/>
            <person name="Lucas S."/>
            <person name="Grigoriev I.V."/>
            <person name="Cande W.Z."/>
            <person name="Fulton C."/>
            <person name="Rokhsar D.S."/>
            <person name="Dawson S.C."/>
        </authorList>
    </citation>
    <scope>NUCLEOTIDE SEQUENCE [LARGE SCALE GENOMIC DNA]</scope>
    <source>
        <strain evidence="2 3">NEG-M</strain>
    </source>
</reference>
<dbReference type="RefSeq" id="XP_002673175.1">
    <property type="nucleotide sequence ID" value="XM_002673129.1"/>
</dbReference>
<dbReference type="InParanoid" id="D2VRQ4"/>
<feature type="compositionally biased region" description="Basic and acidic residues" evidence="1">
    <location>
        <begin position="79"/>
        <end position="91"/>
    </location>
</feature>
<feature type="region of interest" description="Disordered" evidence="1">
    <location>
        <begin position="1"/>
        <end position="25"/>
    </location>
</feature>
<evidence type="ECO:0000313" key="3">
    <source>
        <dbReference type="Proteomes" id="UP000006671"/>
    </source>
</evidence>
<name>D2VRQ4_NAEGR</name>
<feature type="region of interest" description="Disordered" evidence="1">
    <location>
        <begin position="48"/>
        <end position="104"/>
    </location>
</feature>
<dbReference type="EMBL" id="GG738892">
    <property type="protein sequence ID" value="EFC40431.1"/>
    <property type="molecule type" value="Genomic_DNA"/>
</dbReference>
<dbReference type="GeneID" id="8851003"/>
<gene>
    <name evidence="2" type="ORF">NAEGRDRAFT_51730</name>
</gene>
<proteinExistence type="predicted"/>